<feature type="transmembrane region" description="Helical" evidence="2">
    <location>
        <begin position="20"/>
        <end position="43"/>
    </location>
</feature>
<dbReference type="Proteomes" id="UP000267145">
    <property type="component" value="Unassembled WGS sequence"/>
</dbReference>
<name>A0A3M9Y024_9PEZI</name>
<dbReference type="AlphaFoldDB" id="A0A3M9Y024"/>
<feature type="compositionally biased region" description="Acidic residues" evidence="1">
    <location>
        <begin position="634"/>
        <end position="656"/>
    </location>
</feature>
<accession>A0A3M9Y024</accession>
<feature type="region of interest" description="Disordered" evidence="1">
    <location>
        <begin position="619"/>
        <end position="676"/>
    </location>
</feature>
<dbReference type="GeneID" id="39607089"/>
<organism evidence="3 4">
    <name type="scientific">Verticillium nonalfalfae</name>
    <dbReference type="NCBI Taxonomy" id="1051616"/>
    <lineage>
        <taxon>Eukaryota</taxon>
        <taxon>Fungi</taxon>
        <taxon>Dikarya</taxon>
        <taxon>Ascomycota</taxon>
        <taxon>Pezizomycotina</taxon>
        <taxon>Sordariomycetes</taxon>
        <taxon>Hypocreomycetidae</taxon>
        <taxon>Glomerellales</taxon>
        <taxon>Plectosphaerellaceae</taxon>
        <taxon>Verticillium</taxon>
    </lineage>
</organism>
<keyword evidence="2" id="KW-0472">Membrane</keyword>
<dbReference type="EMBL" id="RBVV01000198">
    <property type="protein sequence ID" value="RNJ52490.1"/>
    <property type="molecule type" value="Genomic_DNA"/>
</dbReference>
<feature type="region of interest" description="Disordered" evidence="1">
    <location>
        <begin position="340"/>
        <end position="362"/>
    </location>
</feature>
<keyword evidence="4" id="KW-1185">Reference proteome</keyword>
<reference evidence="3 4" key="1">
    <citation type="submission" date="2018-10" db="EMBL/GenBank/DDBJ databases">
        <title>Genome sequence of Verticillium nonalfalfae VnAa140.</title>
        <authorList>
            <person name="Stajich J.E."/>
            <person name="Kasson M.T."/>
        </authorList>
    </citation>
    <scope>NUCLEOTIDE SEQUENCE [LARGE SCALE GENOMIC DNA]</scope>
    <source>
        <strain evidence="3 4">VnAa140</strain>
    </source>
</reference>
<keyword evidence="2" id="KW-1133">Transmembrane helix</keyword>
<feature type="transmembrane region" description="Helical" evidence="2">
    <location>
        <begin position="85"/>
        <end position="103"/>
    </location>
</feature>
<evidence type="ECO:0000256" key="2">
    <source>
        <dbReference type="SAM" id="Phobius"/>
    </source>
</evidence>
<evidence type="ECO:0000313" key="3">
    <source>
        <dbReference type="EMBL" id="RNJ52490.1"/>
    </source>
</evidence>
<evidence type="ECO:0000256" key="1">
    <source>
        <dbReference type="SAM" id="MobiDB-lite"/>
    </source>
</evidence>
<sequence length="697" mass="76001">MSTVRQKDINVYEAWLKAVPVIDTVAAVVTIPFVSALLAYGAAAHVERKNKKQELTMRQLLGLADRNWVTMDPTHLHRAAGDRSAFLYIATLFVLISAIQLPLRTYLAPIGSRPAIFARDTSSTGARSLAFDIDPGTIPEIPRQPLLNVMDERLRTLTSRSIQPQLWRSNGTSQTMDAGEGFNFAPVSADAFWVSSVPSGSTTGGLRMRSLRLNSSSECASIAADEFPSNCSGQFPFLTNYTGNGISIRVCVPDGKDGKPWGATRDRQDIEEEMYLDAKLASDAGDATLNDDLHNFTIRCVGRSTMGYFELGNLYNQEQPSELLAQWLDPNETNDFDDYFAESPLTSDSNYDRPGTASSPPGPLQMAAEVLFGPQSYHHTLLQLLRSTETSVPGSLCSALKPPLAGIDYPRPPAWVESMASTCNATSVSKESLTTEAYNFVHTDRAYGLRRIVDKPPVNFRGVDVSHASMIAASVLLGVQVLLLILLTLTLRLPPFLPDFFTAPVPGARARNPANSSATAPPFTATAPPRYEEAVRSPGHSSYFLPNPPPGISAGPYDLRNVEHRRVLARLRLLPDDPSHADPARGITPAPPPGSLFRRGALAGYRPWWEGGRTGGGDVFSGAMTASAERDESAADDGVEVEGDEDEDQDECEVEDGGERWETISTGEAEDAEEEHLRWETLRARERGFVSSSRRCV</sequence>
<gene>
    <name evidence="3" type="ORF">D7B24_003400</name>
</gene>
<evidence type="ECO:0000313" key="4">
    <source>
        <dbReference type="Proteomes" id="UP000267145"/>
    </source>
</evidence>
<proteinExistence type="predicted"/>
<protein>
    <submittedName>
        <fullName evidence="3">Uncharacterized protein</fullName>
    </submittedName>
</protein>
<dbReference type="RefSeq" id="XP_028490648.1">
    <property type="nucleotide sequence ID" value="XM_028637591.1"/>
</dbReference>
<comment type="caution">
    <text evidence="3">The sequence shown here is derived from an EMBL/GenBank/DDBJ whole genome shotgun (WGS) entry which is preliminary data.</text>
</comment>
<keyword evidence="2" id="KW-0812">Transmembrane</keyword>